<dbReference type="EMBL" id="PGCI01000279">
    <property type="protein sequence ID" value="PLW31041.1"/>
    <property type="molecule type" value="Genomic_DNA"/>
</dbReference>
<gene>
    <name evidence="2" type="ORF">PCANC_27110</name>
    <name evidence="3" type="ORF">PCASD_16044</name>
</gene>
<sequence length="461" mass="51727">MSYGLPNDSITEDNPPPQGTNRANSQPVDRIEFDIMRGDINRMQRSFDRFLDIMMASQDSPKPGLNDEQNPPQGPGPHTNQQRTFPPGQQPPFSTEHHYPHPNPPNPFLRPPFLSAPHFSPAVELLKLKDVWFSGESAHLLSFLQVIRDFLRQNNVFRSESRRVVWISRHFGYSPSEHRKTPSPVENWYNLLVIDNARRQGILDMYADLDGQEFVIPTLQTVLAFLDGLIAVFGDKFMRDNAKRALAACKQRNLTIGEYNAQFKSLVYLVEDVEVTRIEKYVSGLNPRIVRKVMCKAWMDCTSLDAKMEMASDAAAQLDVLAQLPPESSSAGPHQPLLSHRYIAQPPQQPRTQWKSTRPESCHALPPLVPHFWMPLGRSAAPANFVSAASLLYSRALIPEVSTVPKRQPRTNNGKPLLLGADKALPRPLSPLCLRQPLFPLRSTPTTPSPTIPPLTHGSSG</sequence>
<feature type="region of interest" description="Disordered" evidence="1">
    <location>
        <begin position="440"/>
        <end position="461"/>
    </location>
</feature>
<dbReference type="AlphaFoldDB" id="A0A2N5RZZ6"/>
<dbReference type="Proteomes" id="UP000235388">
    <property type="component" value="Unassembled WGS sequence"/>
</dbReference>
<evidence type="ECO:0008006" key="6">
    <source>
        <dbReference type="Google" id="ProtNLM"/>
    </source>
</evidence>
<evidence type="ECO:0000313" key="2">
    <source>
        <dbReference type="EMBL" id="PLW06512.1"/>
    </source>
</evidence>
<accession>A0A2N5RZZ6</accession>
<name>A0A2N5RZZ6_9BASI</name>
<evidence type="ECO:0000313" key="4">
    <source>
        <dbReference type="Proteomes" id="UP000235388"/>
    </source>
</evidence>
<protein>
    <recommendedName>
        <fullName evidence="6">Retrotransposon gag domain-containing protein</fullName>
    </recommendedName>
</protein>
<comment type="caution">
    <text evidence="2">The sequence shown here is derived from an EMBL/GenBank/DDBJ whole genome shotgun (WGS) entry which is preliminary data.</text>
</comment>
<feature type="region of interest" description="Disordered" evidence="1">
    <location>
        <begin position="1"/>
        <end position="31"/>
    </location>
</feature>
<dbReference type="Proteomes" id="UP000235392">
    <property type="component" value="Unassembled WGS sequence"/>
</dbReference>
<evidence type="ECO:0000313" key="5">
    <source>
        <dbReference type="Proteomes" id="UP000235392"/>
    </source>
</evidence>
<proteinExistence type="predicted"/>
<feature type="region of interest" description="Disordered" evidence="1">
    <location>
        <begin position="57"/>
        <end position="112"/>
    </location>
</feature>
<organism evidence="2 4">
    <name type="scientific">Puccinia coronata f. sp. avenae</name>
    <dbReference type="NCBI Taxonomy" id="200324"/>
    <lineage>
        <taxon>Eukaryota</taxon>
        <taxon>Fungi</taxon>
        <taxon>Dikarya</taxon>
        <taxon>Basidiomycota</taxon>
        <taxon>Pucciniomycotina</taxon>
        <taxon>Pucciniomycetes</taxon>
        <taxon>Pucciniales</taxon>
        <taxon>Pucciniaceae</taxon>
        <taxon>Puccinia</taxon>
    </lineage>
</organism>
<evidence type="ECO:0000256" key="1">
    <source>
        <dbReference type="SAM" id="MobiDB-lite"/>
    </source>
</evidence>
<keyword evidence="4" id="KW-1185">Reference proteome</keyword>
<dbReference type="EMBL" id="PGCJ01001310">
    <property type="protein sequence ID" value="PLW06512.1"/>
    <property type="molecule type" value="Genomic_DNA"/>
</dbReference>
<evidence type="ECO:0000313" key="3">
    <source>
        <dbReference type="EMBL" id="PLW31041.1"/>
    </source>
</evidence>
<reference evidence="4 5" key="1">
    <citation type="submission" date="2017-11" db="EMBL/GenBank/DDBJ databases">
        <title>De novo assembly and phasing of dikaryotic genomes from two isolates of Puccinia coronata f. sp. avenae, the causal agent of oat crown rust.</title>
        <authorList>
            <person name="Miller M.E."/>
            <person name="Zhang Y."/>
            <person name="Omidvar V."/>
            <person name="Sperschneider J."/>
            <person name="Schwessinger B."/>
            <person name="Raley C."/>
            <person name="Palmer J.M."/>
            <person name="Garnica D."/>
            <person name="Upadhyaya N."/>
            <person name="Rathjen J."/>
            <person name="Taylor J.M."/>
            <person name="Park R.F."/>
            <person name="Dodds P.N."/>
            <person name="Hirsch C.D."/>
            <person name="Kianian S.F."/>
            <person name="Figueroa M."/>
        </authorList>
    </citation>
    <scope>NUCLEOTIDE SEQUENCE [LARGE SCALE GENOMIC DNA]</scope>
    <source>
        <strain evidence="2">12NC29</strain>
        <strain evidence="3">12SD80</strain>
    </source>
</reference>
<feature type="compositionally biased region" description="Pro residues" evidence="1">
    <location>
        <begin position="101"/>
        <end position="110"/>
    </location>
</feature>